<evidence type="ECO:0000256" key="2">
    <source>
        <dbReference type="SAM" id="MobiDB-lite"/>
    </source>
</evidence>
<dbReference type="CDD" id="cd22333">
    <property type="entry name" value="LlaBIII_nuclease-like"/>
    <property type="match status" value="1"/>
</dbReference>
<protein>
    <submittedName>
        <fullName evidence="5">Damage-inducible protein</fullName>
    </submittedName>
</protein>
<dbReference type="InterPro" id="IPR027417">
    <property type="entry name" value="P-loop_NTPase"/>
</dbReference>
<sequence length="1602" mass="180396">MSTTVYEVLDSLRAASLDERDKGDRFERLIKSFLETDPEWQQRFSTVEFFTEWELNTGGKDIGIDLVAKNRYDEGWTAIQCKFYDSGAKVAKSAIDSFLSISYRPDFNFTQRFIIDTADGWSGNAEETLRGQVQRIDISMLDDVAIDWSGWSIDQPEKVLYAGPKTLRPHQREALADVRSGFGEHDRGKLIMACGTGKTFTSLKIAEELVGKGGRVLFLVPSIQLLSQSLREWMAQTTVGIRPFAVCSDVRVGRRDVNNDEQDQSTVDLTEPPTTDPKKLVARYKQNPAPDAMTVVFSTYQSIDVVIAAQEHGLDEFDLIICDEAHRTSGVSVRGEARLSHFLKVHDQDLLKAKKRLYMTATPRVFDDSVKRRADDAEAILFDMGDEKLYGPELHRLGFGKAVESNLLTDYKVLVLAVDEDYVAKHFQSQWGSEIPLDDIAKLVGCWNGLDKHFKETDDAIKDWRPMKTAVAFARDIASSKTATTVFPEVSKKINEAISEGDSRRPLAVESHHVDGTMGIHERNSKLAWLKEGTDEDVCRVLTNARCLSEGVDVPALDAVLFLTPRGSQVDVVQSVGRVMRLAPGKELGYIILPVVIPAGIPPEEALQDNERYRVVWQVLQALRSHDDRFNAEINKINLNRNRSPRISVISVTNPSDQDRGDGSDNSESGPRFQQQEFDFPEDEVIDAMYARIVQKVGERTYWAKWASEVATIAEKHITRIEGLLAHPYSKQAVEFKRFLKGLRGNLNENITEQEAVEMLAQHLITRPIFEKLFEGYDFTAHNPVAQVMEKMLEVLDEKNLDDENQTLRGFYESVGRRVDGVDNSDGKQKILIELYDNFFKAAFRRSQEKLGIVYSPTEIVDFILRSADAVLKEEFGQALTDENVHILDGFIGTGTFLVRLLQSGLIKPEDLPRKYANELHGNEILLLAYYIATVNLETTYQEITGDAQAFDGLILTDTFQSWEPNDVVDLEVFEENNKRLEALKKLKITVIVGNPPYSVGQDSANDNNANESYPALDSRIKSDYADRSAARHKASLLDSYIRAIKWASLRIQDCGVIAYVTNGGWIDSSSADGMRKSLADEFTSIYVWNLRGNQRTAGELSRKEGGKIFGGGSRATVAITLLVKNPTRQGQTVVNYAEVADYMTREEKLKLVADTSTILTLNTKQITPNTHGDWINQRRDDFIEFLPASSDDRSPSIFGFNTGCPLTSRDSWVYNSSQSTLQESVTAMIEHYNSLVPRYATHIAAGSRPQAFFDFSDVKDETKVSWDGKNKKDLAAGKIVAPKLEQVRSASYRPFFKQHLYYDSTWINSVYRIEETFPIGGLPNMGFYVVGKTSANPFSALMTNIVPDRHYTGAGSGGQFFPRFRYEKAGALSSGQGAFSFDEGTILDGYRQIDNITDDALSLFQAHYPSDTVSKDDVFFYVYGLLHSPEYRTTFEADLKKTLPHVPFVREFRRFADAGRALSELHLNYEAVERYPLAGLEVEPLATVDAYEFFAIEKAKFGGTGKKKDMSQLVYNRHITLSGIPEEVYRYMLGSRSAIEWLNDRYQVKVDAKSGIRNDPNDWSREVGDPRYILDLYARIVTVSVETMKILDSLPPLDIVE</sequence>
<dbReference type="PANTHER" id="PTHR47396">
    <property type="entry name" value="TYPE I RESTRICTION ENZYME ECOKI R PROTEIN"/>
    <property type="match status" value="1"/>
</dbReference>
<evidence type="ECO:0000313" key="5">
    <source>
        <dbReference type="EMBL" id="MBL3690891.1"/>
    </source>
</evidence>
<dbReference type="InterPro" id="IPR002052">
    <property type="entry name" value="DNA_methylase_N6_adenine_CS"/>
</dbReference>
<dbReference type="PROSITE" id="PS00092">
    <property type="entry name" value="N6_MTASE"/>
    <property type="match status" value="1"/>
</dbReference>
<dbReference type="SUPFAM" id="SSF52980">
    <property type="entry name" value="Restriction endonuclease-like"/>
    <property type="match status" value="1"/>
</dbReference>
<dbReference type="Pfam" id="PF00271">
    <property type="entry name" value="Helicase_C"/>
    <property type="match status" value="1"/>
</dbReference>
<dbReference type="InterPro" id="IPR011335">
    <property type="entry name" value="Restrct_endonuc-II-like"/>
</dbReference>
<dbReference type="PANTHER" id="PTHR47396:SF1">
    <property type="entry name" value="ATP-DEPENDENT HELICASE IRC3-RELATED"/>
    <property type="match status" value="1"/>
</dbReference>
<dbReference type="Gene3D" id="3.40.50.150">
    <property type="entry name" value="Vaccinia Virus protein VP39"/>
    <property type="match status" value="1"/>
</dbReference>
<feature type="domain" description="Helicase C-terminal" evidence="4">
    <location>
        <begin position="456"/>
        <end position="638"/>
    </location>
</feature>
<dbReference type="PRINTS" id="PR00507">
    <property type="entry name" value="N12N6MTFRASE"/>
</dbReference>
<evidence type="ECO:0000256" key="1">
    <source>
        <dbReference type="ARBA" id="ARBA00022747"/>
    </source>
</evidence>
<dbReference type="InterPro" id="IPR050742">
    <property type="entry name" value="Helicase_Restrict-Modif_Enz"/>
</dbReference>
<dbReference type="Pfam" id="PF18135">
    <property type="entry name" value="Type_ISP_C"/>
    <property type="match status" value="1"/>
</dbReference>
<organism evidence="5 6">
    <name type="scientific">Leucobacter chromiireducens subsp. chromiireducens</name>
    <dbReference type="NCBI Taxonomy" id="660067"/>
    <lineage>
        <taxon>Bacteria</taxon>
        <taxon>Bacillati</taxon>
        <taxon>Actinomycetota</taxon>
        <taxon>Actinomycetes</taxon>
        <taxon>Micrococcales</taxon>
        <taxon>Microbacteriaceae</taxon>
        <taxon>Leucobacter</taxon>
    </lineage>
</organism>
<dbReference type="PROSITE" id="PS51192">
    <property type="entry name" value="HELICASE_ATP_BIND_1"/>
    <property type="match status" value="1"/>
</dbReference>
<dbReference type="InterPro" id="IPR001650">
    <property type="entry name" value="Helicase_C-like"/>
</dbReference>
<dbReference type="RefSeq" id="WP_202383069.1">
    <property type="nucleotide sequence ID" value="NZ_BAAAMA010000009.1"/>
</dbReference>
<dbReference type="InterPro" id="IPR029063">
    <property type="entry name" value="SAM-dependent_MTases_sf"/>
</dbReference>
<dbReference type="Pfam" id="PF13156">
    <property type="entry name" value="Mrr_cat_2"/>
    <property type="match status" value="1"/>
</dbReference>
<proteinExistence type="predicted"/>
<accession>A0ABS1SVH0</accession>
<dbReference type="CDD" id="cd18785">
    <property type="entry name" value="SF2_C"/>
    <property type="match status" value="1"/>
</dbReference>
<dbReference type="SMART" id="SM00490">
    <property type="entry name" value="HELICc"/>
    <property type="match status" value="1"/>
</dbReference>
<evidence type="ECO:0000259" key="4">
    <source>
        <dbReference type="PROSITE" id="PS51194"/>
    </source>
</evidence>
<name>A0ABS1SVH0_9MICO</name>
<dbReference type="Proteomes" id="UP001646141">
    <property type="component" value="Unassembled WGS sequence"/>
</dbReference>
<evidence type="ECO:0000313" key="6">
    <source>
        <dbReference type="Proteomes" id="UP001646141"/>
    </source>
</evidence>
<comment type="caution">
    <text evidence="5">The sequence shown here is derived from an EMBL/GenBank/DDBJ whole genome shotgun (WGS) entry which is preliminary data.</text>
</comment>
<dbReference type="InterPro" id="IPR003356">
    <property type="entry name" value="DNA_methylase_A-5"/>
</dbReference>
<keyword evidence="1" id="KW-0680">Restriction system</keyword>
<feature type="domain" description="Helicase ATP-binding" evidence="3">
    <location>
        <begin position="179"/>
        <end position="381"/>
    </location>
</feature>
<dbReference type="SUPFAM" id="SSF53335">
    <property type="entry name" value="S-adenosyl-L-methionine-dependent methyltransferases"/>
    <property type="match status" value="1"/>
</dbReference>
<dbReference type="SUPFAM" id="SSF52540">
    <property type="entry name" value="P-loop containing nucleoside triphosphate hydrolases"/>
    <property type="match status" value="2"/>
</dbReference>
<dbReference type="InterPro" id="IPR041635">
    <property type="entry name" value="Type_ISP_LLaBIII_C"/>
</dbReference>
<dbReference type="Gene3D" id="3.40.50.300">
    <property type="entry name" value="P-loop containing nucleotide triphosphate hydrolases"/>
    <property type="match status" value="2"/>
</dbReference>
<keyword evidence="6" id="KW-1185">Reference proteome</keyword>
<feature type="compositionally biased region" description="Polar residues" evidence="2">
    <location>
        <begin position="664"/>
        <end position="673"/>
    </location>
</feature>
<dbReference type="InterPro" id="IPR039442">
    <property type="entry name" value="Mrr-like_dom"/>
</dbReference>
<dbReference type="Pfam" id="PF04851">
    <property type="entry name" value="ResIII"/>
    <property type="match status" value="1"/>
</dbReference>
<dbReference type="Pfam" id="PF22240">
    <property type="entry name" value="ISP_coupler"/>
    <property type="match status" value="1"/>
</dbReference>
<dbReference type="InterPro" id="IPR053980">
    <property type="entry name" value="ISP_coupler"/>
</dbReference>
<dbReference type="InterPro" id="IPR014001">
    <property type="entry name" value="Helicase_ATP-bd"/>
</dbReference>
<dbReference type="Pfam" id="PF02384">
    <property type="entry name" value="N6_Mtase"/>
    <property type="match status" value="1"/>
</dbReference>
<reference evidence="5 6" key="1">
    <citation type="submission" date="2018-09" db="EMBL/GenBank/DDBJ databases">
        <title>Comparative genomics of Leucobacter spp.</title>
        <authorList>
            <person name="Reis A.C."/>
            <person name="Kolvenbach B.A."/>
            <person name="Corvini P.F.X."/>
            <person name="Nunes O.C."/>
        </authorList>
    </citation>
    <scope>NUCLEOTIDE SEQUENCE [LARGE SCALE GENOMIC DNA]</scope>
    <source>
        <strain evidence="5 6">L-1</strain>
    </source>
</reference>
<evidence type="ECO:0000259" key="3">
    <source>
        <dbReference type="PROSITE" id="PS51192"/>
    </source>
</evidence>
<dbReference type="SMART" id="SM00487">
    <property type="entry name" value="DEXDc"/>
    <property type="match status" value="1"/>
</dbReference>
<dbReference type="InterPro" id="IPR006935">
    <property type="entry name" value="Helicase/UvrB_N"/>
</dbReference>
<feature type="region of interest" description="Disordered" evidence="2">
    <location>
        <begin position="648"/>
        <end position="673"/>
    </location>
</feature>
<gene>
    <name evidence="5" type="ORF">D3226_13160</name>
</gene>
<feature type="region of interest" description="Disordered" evidence="2">
    <location>
        <begin position="257"/>
        <end position="276"/>
    </location>
</feature>
<dbReference type="EMBL" id="QYAD01000005">
    <property type="protein sequence ID" value="MBL3690891.1"/>
    <property type="molecule type" value="Genomic_DNA"/>
</dbReference>
<dbReference type="PROSITE" id="PS51194">
    <property type="entry name" value="HELICASE_CTER"/>
    <property type="match status" value="1"/>
</dbReference>